<keyword evidence="9" id="KW-1185">Reference proteome</keyword>
<dbReference type="GO" id="GO:0016020">
    <property type="term" value="C:membrane"/>
    <property type="evidence" value="ECO:0007669"/>
    <property type="project" value="UniProtKB-SubCell"/>
</dbReference>
<dbReference type="Proteomes" id="UP000054558">
    <property type="component" value="Unassembled WGS sequence"/>
</dbReference>
<evidence type="ECO:0000256" key="5">
    <source>
        <dbReference type="SAM" id="MobiDB-lite"/>
    </source>
</evidence>
<dbReference type="EMBL" id="DF237494">
    <property type="protein sequence ID" value="GAQ89634.1"/>
    <property type="molecule type" value="Genomic_DNA"/>
</dbReference>
<dbReference type="InterPro" id="IPR004864">
    <property type="entry name" value="LEA_2"/>
</dbReference>
<name>A0A1Y1IFI3_KLENI</name>
<evidence type="ECO:0000259" key="7">
    <source>
        <dbReference type="Pfam" id="PF03168"/>
    </source>
</evidence>
<dbReference type="PANTHER" id="PTHR31234:SF2">
    <property type="entry name" value="OS05G0199100 PROTEIN"/>
    <property type="match status" value="1"/>
</dbReference>
<protein>
    <submittedName>
        <fullName evidence="8">Late embryogenesis abundant protein</fullName>
    </submittedName>
</protein>
<dbReference type="GO" id="GO:0098542">
    <property type="term" value="P:defense response to other organism"/>
    <property type="evidence" value="ECO:0007669"/>
    <property type="project" value="InterPro"/>
</dbReference>
<organism evidence="8 9">
    <name type="scientific">Klebsormidium nitens</name>
    <name type="common">Green alga</name>
    <name type="synonym">Ulothrix nitens</name>
    <dbReference type="NCBI Taxonomy" id="105231"/>
    <lineage>
        <taxon>Eukaryota</taxon>
        <taxon>Viridiplantae</taxon>
        <taxon>Streptophyta</taxon>
        <taxon>Klebsormidiophyceae</taxon>
        <taxon>Klebsormidiales</taxon>
        <taxon>Klebsormidiaceae</taxon>
        <taxon>Klebsormidium</taxon>
    </lineage>
</organism>
<dbReference type="AlphaFoldDB" id="A0A1Y1IFI3"/>
<gene>
    <name evidence="8" type="ORF">KFL_005450040</name>
</gene>
<dbReference type="InterPro" id="IPR044839">
    <property type="entry name" value="NDR1-like"/>
</dbReference>
<reference evidence="8 9" key="1">
    <citation type="journal article" date="2014" name="Nat. Commun.">
        <title>Klebsormidium flaccidum genome reveals primary factors for plant terrestrial adaptation.</title>
        <authorList>
            <person name="Hori K."/>
            <person name="Maruyama F."/>
            <person name="Fujisawa T."/>
            <person name="Togashi T."/>
            <person name="Yamamoto N."/>
            <person name="Seo M."/>
            <person name="Sato S."/>
            <person name="Yamada T."/>
            <person name="Mori H."/>
            <person name="Tajima N."/>
            <person name="Moriyama T."/>
            <person name="Ikeuchi M."/>
            <person name="Watanabe M."/>
            <person name="Wada H."/>
            <person name="Kobayashi K."/>
            <person name="Saito M."/>
            <person name="Masuda T."/>
            <person name="Sasaki-Sekimoto Y."/>
            <person name="Mashiguchi K."/>
            <person name="Awai K."/>
            <person name="Shimojima M."/>
            <person name="Masuda S."/>
            <person name="Iwai M."/>
            <person name="Nobusawa T."/>
            <person name="Narise T."/>
            <person name="Kondo S."/>
            <person name="Saito H."/>
            <person name="Sato R."/>
            <person name="Murakawa M."/>
            <person name="Ihara Y."/>
            <person name="Oshima-Yamada Y."/>
            <person name="Ohtaka K."/>
            <person name="Satoh M."/>
            <person name="Sonobe K."/>
            <person name="Ishii M."/>
            <person name="Ohtani R."/>
            <person name="Kanamori-Sato M."/>
            <person name="Honoki R."/>
            <person name="Miyazaki D."/>
            <person name="Mochizuki H."/>
            <person name="Umetsu J."/>
            <person name="Higashi K."/>
            <person name="Shibata D."/>
            <person name="Kamiya Y."/>
            <person name="Sato N."/>
            <person name="Nakamura Y."/>
            <person name="Tabata S."/>
            <person name="Ida S."/>
            <person name="Kurokawa K."/>
            <person name="Ohta H."/>
        </authorList>
    </citation>
    <scope>NUCLEOTIDE SEQUENCE [LARGE SCALE GENOMIC DNA]</scope>
    <source>
        <strain evidence="8 9">NIES-2285</strain>
    </source>
</reference>
<evidence type="ECO:0000313" key="8">
    <source>
        <dbReference type="EMBL" id="GAQ89634.1"/>
    </source>
</evidence>
<proteinExistence type="predicted"/>
<keyword evidence="3 6" id="KW-1133">Transmembrane helix</keyword>
<evidence type="ECO:0000256" key="2">
    <source>
        <dbReference type="ARBA" id="ARBA00022692"/>
    </source>
</evidence>
<comment type="subcellular location">
    <subcellularLocation>
        <location evidence="1">Membrane</location>
        <topology evidence="1">Single-pass membrane protein</topology>
    </subcellularLocation>
</comment>
<dbReference type="Gene3D" id="2.60.40.1820">
    <property type="match status" value="1"/>
</dbReference>
<dbReference type="PANTHER" id="PTHR31234">
    <property type="entry name" value="LATE EMBRYOGENESIS ABUNDANT (LEA) HYDROXYPROLINE-RICH GLYCOPROTEIN FAMILY"/>
    <property type="match status" value="1"/>
</dbReference>
<sequence length="388" mass="43576">MAAESLSTMQPDAAQVRVEEIEEEPEEPGSTSDDEMDNGAHAECPLCRGSGAVDPGEMESGWQPEEGLFETYPGSESHWDSRFSRRRRHRRRAACLWGRSCQALLISSVYITLALALGFLAVSFYPRNPDFDLVDVRFTKFQLRWERDSTVGMYPSDWANESALDGSIVDSRRQPYVVAEERAQETEEDGRRFLEDADRSIRASESVADTSIRSVLTVAQDLLGWEALNETEKEAWGKALETADENDPTIFGRRLVLDIDLMVKVLVKNPNKVGVHYEASSLDIIYKEKKLGEALLPPGQQAAASSTLIIVPAQLNGLSTFGMSFALLRDWENRAVEMDIAARFTGTVDLIELIPHEFIADMFCDVLTNPRNLKIMKRTCQWKYGGRI</sequence>
<feature type="transmembrane region" description="Helical" evidence="6">
    <location>
        <begin position="96"/>
        <end position="125"/>
    </location>
</feature>
<dbReference type="Pfam" id="PF03168">
    <property type="entry name" value="LEA_2"/>
    <property type="match status" value="1"/>
</dbReference>
<evidence type="ECO:0000256" key="4">
    <source>
        <dbReference type="ARBA" id="ARBA00023136"/>
    </source>
</evidence>
<feature type="domain" description="Late embryogenesis abundant protein LEA-2 subgroup" evidence="7">
    <location>
        <begin position="264"/>
        <end position="351"/>
    </location>
</feature>
<evidence type="ECO:0000256" key="6">
    <source>
        <dbReference type="SAM" id="Phobius"/>
    </source>
</evidence>
<dbReference type="SUPFAM" id="SSF117070">
    <property type="entry name" value="LEA14-like"/>
    <property type="match status" value="1"/>
</dbReference>
<feature type="compositionally biased region" description="Acidic residues" evidence="5">
    <location>
        <begin position="20"/>
        <end position="37"/>
    </location>
</feature>
<dbReference type="OrthoDB" id="2016264at2759"/>
<evidence type="ECO:0000256" key="3">
    <source>
        <dbReference type="ARBA" id="ARBA00022989"/>
    </source>
</evidence>
<evidence type="ECO:0000313" key="9">
    <source>
        <dbReference type="Proteomes" id="UP000054558"/>
    </source>
</evidence>
<accession>A0A1Y1IFI3</accession>
<keyword evidence="4 6" id="KW-0472">Membrane</keyword>
<evidence type="ECO:0000256" key="1">
    <source>
        <dbReference type="ARBA" id="ARBA00004167"/>
    </source>
</evidence>
<feature type="region of interest" description="Disordered" evidence="5">
    <location>
        <begin position="1"/>
        <end position="66"/>
    </location>
</feature>
<feature type="compositionally biased region" description="Polar residues" evidence="5">
    <location>
        <begin position="1"/>
        <end position="10"/>
    </location>
</feature>
<keyword evidence="2 6" id="KW-0812">Transmembrane</keyword>